<organism evidence="1 2">
    <name type="scientific">Brachionus plicatilis</name>
    <name type="common">Marine rotifer</name>
    <name type="synonym">Brachionus muelleri</name>
    <dbReference type="NCBI Taxonomy" id="10195"/>
    <lineage>
        <taxon>Eukaryota</taxon>
        <taxon>Metazoa</taxon>
        <taxon>Spiralia</taxon>
        <taxon>Gnathifera</taxon>
        <taxon>Rotifera</taxon>
        <taxon>Eurotatoria</taxon>
        <taxon>Monogononta</taxon>
        <taxon>Pseudotrocha</taxon>
        <taxon>Ploima</taxon>
        <taxon>Brachionidae</taxon>
        <taxon>Brachionus</taxon>
    </lineage>
</organism>
<accession>A0A3M7PN00</accession>
<dbReference type="EMBL" id="REGN01009908">
    <property type="protein sequence ID" value="RNA00121.1"/>
    <property type="molecule type" value="Genomic_DNA"/>
</dbReference>
<name>A0A3M7PN00_BRAPC</name>
<dbReference type="AlphaFoldDB" id="A0A3M7PN00"/>
<dbReference type="Proteomes" id="UP000276133">
    <property type="component" value="Unassembled WGS sequence"/>
</dbReference>
<proteinExistence type="predicted"/>
<gene>
    <name evidence="1" type="ORF">BpHYR1_023627</name>
</gene>
<protein>
    <submittedName>
        <fullName evidence="1">Uncharacterized protein</fullName>
    </submittedName>
</protein>
<reference evidence="1 2" key="1">
    <citation type="journal article" date="2018" name="Sci. Rep.">
        <title>Genomic signatures of local adaptation to the degree of environmental predictability in rotifers.</title>
        <authorList>
            <person name="Franch-Gras L."/>
            <person name="Hahn C."/>
            <person name="Garcia-Roger E.M."/>
            <person name="Carmona M.J."/>
            <person name="Serra M."/>
            <person name="Gomez A."/>
        </authorList>
    </citation>
    <scope>NUCLEOTIDE SEQUENCE [LARGE SCALE GENOMIC DNA]</scope>
    <source>
        <strain evidence="1">HYR1</strain>
    </source>
</reference>
<sequence>MIFQGYINFNLASKIKIDIISMFKYKFKRTVKFILKKKSHYRIYFQFVFEYHNNILQIQIDY</sequence>
<evidence type="ECO:0000313" key="1">
    <source>
        <dbReference type="EMBL" id="RNA00121.1"/>
    </source>
</evidence>
<evidence type="ECO:0000313" key="2">
    <source>
        <dbReference type="Proteomes" id="UP000276133"/>
    </source>
</evidence>
<keyword evidence="2" id="KW-1185">Reference proteome</keyword>
<comment type="caution">
    <text evidence="1">The sequence shown here is derived from an EMBL/GenBank/DDBJ whole genome shotgun (WGS) entry which is preliminary data.</text>
</comment>